<evidence type="ECO:0000313" key="3">
    <source>
        <dbReference type="EMBL" id="BBH94805.1"/>
    </source>
</evidence>
<dbReference type="AlphaFoldDB" id="A0A455T6Y4"/>
<proteinExistence type="predicted"/>
<feature type="domain" description="PLD phosphodiesterase" evidence="2">
    <location>
        <begin position="175"/>
        <end position="202"/>
    </location>
</feature>
<feature type="transmembrane region" description="Helical" evidence="1">
    <location>
        <begin position="30"/>
        <end position="51"/>
    </location>
</feature>
<dbReference type="GO" id="GO:0030572">
    <property type="term" value="F:phosphatidyltransferase activity"/>
    <property type="evidence" value="ECO:0007669"/>
    <property type="project" value="UniProtKB-ARBA"/>
</dbReference>
<dbReference type="SMART" id="SM00155">
    <property type="entry name" value="PLDc"/>
    <property type="match status" value="2"/>
</dbReference>
<keyword evidence="1" id="KW-1133">Transmembrane helix</keyword>
<name>A0A455T6Y4_9CHLR</name>
<dbReference type="PANTHER" id="PTHR21248:SF22">
    <property type="entry name" value="PHOSPHOLIPASE D"/>
    <property type="match status" value="1"/>
</dbReference>
<evidence type="ECO:0000256" key="1">
    <source>
        <dbReference type="SAM" id="Phobius"/>
    </source>
</evidence>
<dbReference type="SUPFAM" id="SSF56024">
    <property type="entry name" value="Phospholipase D/nuclease"/>
    <property type="match status" value="2"/>
</dbReference>
<feature type="domain" description="PLD phosphodiesterase" evidence="2">
    <location>
        <begin position="341"/>
        <end position="368"/>
    </location>
</feature>
<gene>
    <name evidence="3" type="ORF">KTA_30040</name>
</gene>
<dbReference type="Gene3D" id="3.30.870.10">
    <property type="entry name" value="Endonuclease Chain A"/>
    <property type="match status" value="2"/>
</dbReference>
<reference evidence="3" key="1">
    <citation type="submission" date="2018-12" db="EMBL/GenBank/DDBJ databases">
        <title>Novel natural products biosynthetic potential of the class Ktedonobacteria.</title>
        <authorList>
            <person name="Zheng Y."/>
            <person name="Saitou A."/>
            <person name="Wang C.M."/>
            <person name="Toyoda A."/>
            <person name="Minakuchi Y."/>
            <person name="Sekiguchi Y."/>
            <person name="Ueda K."/>
            <person name="Takano H."/>
            <person name="Sakai Y."/>
            <person name="Yokota A."/>
            <person name="Yabe S."/>
        </authorList>
    </citation>
    <scope>NUCLEOTIDE SEQUENCE</scope>
    <source>
        <strain evidence="3">A3-2</strain>
    </source>
</reference>
<keyword evidence="1" id="KW-0472">Membrane</keyword>
<dbReference type="InterPro" id="IPR025202">
    <property type="entry name" value="PLD-like_dom"/>
</dbReference>
<dbReference type="CDD" id="cd09110">
    <property type="entry name" value="PLDc_CLS_1"/>
    <property type="match status" value="1"/>
</dbReference>
<protein>
    <recommendedName>
        <fullName evidence="2">PLD phosphodiesterase domain-containing protein</fullName>
    </recommendedName>
</protein>
<dbReference type="Pfam" id="PF13091">
    <property type="entry name" value="PLDc_2"/>
    <property type="match status" value="2"/>
</dbReference>
<organism evidence="3">
    <name type="scientific">Thermogemmatispora argillosa</name>
    <dbReference type="NCBI Taxonomy" id="2045280"/>
    <lineage>
        <taxon>Bacteria</taxon>
        <taxon>Bacillati</taxon>
        <taxon>Chloroflexota</taxon>
        <taxon>Ktedonobacteria</taxon>
        <taxon>Thermogemmatisporales</taxon>
        <taxon>Thermogemmatisporaceae</taxon>
        <taxon>Thermogemmatispora</taxon>
    </lineage>
</organism>
<sequence>MKNRERSSLSSTAMALLIFLARHLSLKRLLLRALGAILGAQAITLIILQVISRQRKRYLPQGGFPHTRFAEVTIGEDHLQLYDYGRDLYDDMLAAIDSAQETIYLESYIWKDDSIGRAFKEHLIRKAEEGVAVYVIFDWFANLVVPRKFKIFPPTIHVLQYQAFRYPWHLFDPRRYALDHRKLLVVDGKIGFIGGYNIGETYATSWRDTHLRIRGPAAADLAQSFVDFWNQHVPPHERITRRHPRCFNPLINVRGTSALRLMFPIRDMYIEAIDRAQKFIYLTNAYFVPDSILLDALKAAARRGVDVEILVPWMSNHIIADWLSRSHFSECLKAGIRIFGYRHMLHAKTCTIDGEWSTIGTANLDRLSSIGNYEINVEIYNSDLARQMEVLFKYDKTNAFELSLEDWEQRPWYVRLSEWLLAPLRFLT</sequence>
<keyword evidence="1" id="KW-0812">Transmembrane</keyword>
<dbReference type="PROSITE" id="PS50035">
    <property type="entry name" value="PLD"/>
    <property type="match status" value="2"/>
</dbReference>
<dbReference type="EMBL" id="AP019377">
    <property type="protein sequence ID" value="BBH94805.1"/>
    <property type="molecule type" value="Genomic_DNA"/>
</dbReference>
<evidence type="ECO:0000259" key="2">
    <source>
        <dbReference type="PROSITE" id="PS50035"/>
    </source>
</evidence>
<dbReference type="InterPro" id="IPR001736">
    <property type="entry name" value="PLipase_D/transphosphatidylase"/>
</dbReference>
<dbReference type="CDD" id="cd09159">
    <property type="entry name" value="PLDc_ybhO_like_2"/>
    <property type="match status" value="1"/>
</dbReference>
<dbReference type="PANTHER" id="PTHR21248">
    <property type="entry name" value="CARDIOLIPIN SYNTHASE"/>
    <property type="match status" value="1"/>
</dbReference>
<accession>A0A455T6Y4</accession>
<dbReference type="GO" id="GO:0032049">
    <property type="term" value="P:cardiolipin biosynthetic process"/>
    <property type="evidence" value="ECO:0007669"/>
    <property type="project" value="UniProtKB-ARBA"/>
</dbReference>